<feature type="region of interest" description="Disordered" evidence="6">
    <location>
        <begin position="1"/>
        <end position="109"/>
    </location>
</feature>
<evidence type="ECO:0000256" key="4">
    <source>
        <dbReference type="ARBA" id="ARBA00023242"/>
    </source>
</evidence>
<comment type="similarity">
    <text evidence="2">Belongs to the THOC2 family.</text>
</comment>
<feature type="compositionally biased region" description="Basic and acidic residues" evidence="6">
    <location>
        <begin position="1900"/>
        <end position="1951"/>
    </location>
</feature>
<feature type="compositionally biased region" description="Polar residues" evidence="6">
    <location>
        <begin position="1712"/>
        <end position="1730"/>
    </location>
</feature>
<feature type="coiled-coil region" evidence="5">
    <location>
        <begin position="1251"/>
        <end position="1318"/>
    </location>
</feature>
<dbReference type="Pfam" id="PF16134">
    <property type="entry name" value="THOC2_N"/>
    <property type="match status" value="1"/>
</dbReference>
<feature type="compositionally biased region" description="Polar residues" evidence="6">
    <location>
        <begin position="76"/>
        <end position="109"/>
    </location>
</feature>
<dbReference type="GO" id="GO:0006397">
    <property type="term" value="P:mRNA processing"/>
    <property type="evidence" value="ECO:0007669"/>
    <property type="project" value="InterPro"/>
</dbReference>
<feature type="domain" description="THO complex subunitTHOC2 C-terminal" evidence="7">
    <location>
        <begin position="1228"/>
        <end position="1532"/>
    </location>
</feature>
<feature type="compositionally biased region" description="Basic and acidic residues" evidence="6">
    <location>
        <begin position="1867"/>
        <end position="1892"/>
    </location>
</feature>
<dbReference type="Pfam" id="PF11732">
    <property type="entry name" value="Thoc2"/>
    <property type="match status" value="1"/>
</dbReference>
<evidence type="ECO:0000259" key="7">
    <source>
        <dbReference type="Pfam" id="PF11262"/>
    </source>
</evidence>
<dbReference type="PANTHER" id="PTHR21597">
    <property type="entry name" value="THO2 PROTEIN"/>
    <property type="match status" value="1"/>
</dbReference>
<dbReference type="GO" id="GO:0006406">
    <property type="term" value="P:mRNA export from nucleus"/>
    <property type="evidence" value="ECO:0007669"/>
    <property type="project" value="InterPro"/>
</dbReference>
<evidence type="ECO:0000259" key="9">
    <source>
        <dbReference type="Pfam" id="PF16134"/>
    </source>
</evidence>
<evidence type="ECO:0000256" key="1">
    <source>
        <dbReference type="ARBA" id="ARBA00004123"/>
    </source>
</evidence>
<organism evidence="10">
    <name type="scientific">Talaromyces marneffei PM1</name>
    <dbReference type="NCBI Taxonomy" id="1077442"/>
    <lineage>
        <taxon>Eukaryota</taxon>
        <taxon>Fungi</taxon>
        <taxon>Dikarya</taxon>
        <taxon>Ascomycota</taxon>
        <taxon>Pezizomycotina</taxon>
        <taxon>Eurotiomycetes</taxon>
        <taxon>Eurotiomycetidae</taxon>
        <taxon>Eurotiales</taxon>
        <taxon>Trichocomaceae</taxon>
        <taxon>Talaromyces</taxon>
        <taxon>Talaromyces sect. Talaromyces</taxon>
    </lineage>
</organism>
<evidence type="ECO:0000256" key="5">
    <source>
        <dbReference type="SAM" id="Coils"/>
    </source>
</evidence>
<dbReference type="EMBL" id="JPOX01000022">
    <property type="protein sequence ID" value="KFX45759.1"/>
    <property type="molecule type" value="Genomic_DNA"/>
</dbReference>
<proteinExistence type="inferred from homology"/>
<sequence length="2369" mass="264394">MAPGTGGKRKRGDRTWSSDSGHDGQRPSPHRPGNLNLAQHNQPKSPSPRQNSGDNGGGRNRRPSRGGRTPSGRVPTISQDQPTPATDSSMAPPSTPQPNTASEPRQANAASVTKIAPMNQVPSNEPENTNYPFEYVTQEIITGWMKNGKQNIINQGIAARKNDDMITLGCVFQEIIRAVLSRKLNPSEAGDAVKQILINAGQENGPGQSDDAASFFLNTLSILAEEKDGSNAALKPFVFATEISPALLRLELDTNLIQTLGLVRDTFARIGIRKQTNVLYRQSNYNLLREESEGYSKLVTELFTTSNTESPSSEIVEETFERVKAMIGAFDLDVGRVLDVTLDVFAAVLVKKYHFFVRFLRASSWWPKGDRLRREEENDVYSGLPSWAIPGWTAYDDEKREDLARTRDERDQAFWNRVREAGIRAFFEIGRRALSDEEKQIALVEASNHGELEAETRRWIEETGTLPPKGNRVAAQLLGFKLRFYSTSAREAGYLPENLIWVAALLIKIGFISLRDLYPHLWREDDSMPELEEKLKKEKLEREMKAKPGGGVNALMLAGALPDDTLPPPVSRSRDAETRSGTPAKDSEAATTKDDDEKEASPEIREQKIDLLKSLLTIGAIPEALYMLSRFPWLMDMPELPDYIHRIVHHCLSKIYAPLRPMQGSDQIRAPRPIPSPDQSGVAKGHVRLADGQPRRILRWAHPDKEDREDGINYRFYWDHWADTIPICQNVDDFFALASSLLNVSGFRIGQDPLLMSKIARIAQDSLNKDDSEFNKNRWRDFCKRLLLPALSLSKKNPGVANEVFAVIRHFPRAVRYNMYAEWHFGQTSRLPEIKTAFELATAQTRDTLKRLSKTNIKAMARALAEIAYANPGIVINVEITQIESYDNLIDVVVECARYFTDLGYDILAWALINSLGQQGRSRVQQGGLLTSRWLNALSTFTGKAFKRYSVLNPTPILQYVLEQLQHQNSTDLIVLERIISAMAGIVTDTNFNEAQIQGMAGGNLLQSQTMLQLLDKRHESRTTSKRLMKALTDSKMAGQLLIAIAQERLLCVYRDSEMVPELKLLGNIFDEIHRILTQYLDLLRSNLTVEEFDSFVPSLPDLLGDFGLQPDIAFWIMRPSICKQIVEADHSSRQVPATQSIEASVSETGAVDSDVEMTEGENSEKKEIVHADEEMDVDRPSGSTDVTETQPSVEVNGTTPIADAKPWHPVLQGLMDKIKPVLPESAWQTVGLPFYMTFWQLSLYDVHVPGKAYEDEIERQKRRVQAISNDRTDVSLAGTQKKEREKKQIQELQDRLLEENKNHLVSYETTRNRLQKEKDHWFPNMRGKYEALNLALLEQCFLPRLLLSPIDAFYCFKIMKFLHVSGTPNFRTVGLLDQLFREHRLTAIIFQCTSKEADNFGKFLNEILRDLTRWHADKSVYEKEAWGSNKTLPGFATNVDAEGKATSFVDYEMFRRLLYKWHRLLAGALKTCFNNGEYMHIRNAISVLKAVSQHFPGVNWMGRDMLHCVNTLSNDEREDVKIPAASLKGELSRREKQWLLPQAFMIVSNPYTVHQVHRNETNQSNQNESLAGEKGKVRPPRADSATPKQLNAQAAEFKPPGANGTPSDQGTGKMDVEDGEIEDAKMVDASLAAGKTGLQPDQASATESATSEQPRVQQPVVVTPPADAAAKDHKIEHAGIAGPDERRLSTTDRSTSLSFRDTDTARARTTSPAQSRQGSRPPDASQSANIPKRPDLDRVASQPPRLPLPPSLPNKPEVPRGYNRSGRQSDIKDDRREIRDARHSDSPRSNRYPDSDRDRLHDHEPRGPGRSDRDRADPQRLGPPDDDQFRASRDSRHHREPEADRAGSSRPATQPHPERANVIQGHPDRLALIEGDNQRRDASRHDRDDRRHRLSSPARGDERRGPRHDEFPAGPRSDRVARSDLPEGRELRPGGDVSHGRGPQDSRTARQPEPANEIPLGPRGRQSRGRNVSMPQPPPPGTPNNRPSERLPPTGPSGRSNGRASDSSAAPSPAPGTEKGDTGGVHPDRLKNLQVSTESSPANNRSQPPVPPSGPRSSLGHIGGSPVIRTPPSGPGNDRNRGDKRFSGITNMLQQSGGAQERGGQGTSIRGRGRQAQESGPSSPQVGGPDVAPGQERTELFPTAPEGDTRPSGRGRRGEPSQETNRESKRTEKHDTDRGRRDEDETTKGGRRDERRDRGRDRQHNRRNDNAEDDAHQGGKDSTNRRATGGRDDHRRRDRRDRDDGPADLPGPNGGDHHGRNRPSSSHSSNNNPLPNPPPVPAGLPNDDRRWGGGSGRGENRDRDRNRDRGGGGRDRERDFNRENGPGAGTQNLPRKRGRPGDDNHGHGDGGPRGMRVGSESKRARRGT</sequence>
<name>A0A093V6Z9_TALMA</name>
<feature type="compositionally biased region" description="Polar residues" evidence="6">
    <location>
        <begin position="2089"/>
        <end position="2099"/>
    </location>
</feature>
<feature type="compositionally biased region" description="Basic and acidic residues" evidence="6">
    <location>
        <begin position="1768"/>
        <end position="1819"/>
    </location>
</feature>
<feature type="compositionally biased region" description="Polar residues" evidence="6">
    <location>
        <begin position="2117"/>
        <end position="2126"/>
    </location>
</feature>
<dbReference type="HOGENOM" id="CLU_000511_1_0_1"/>
<evidence type="ECO:0000313" key="10">
    <source>
        <dbReference type="EMBL" id="KFX45759.1"/>
    </source>
</evidence>
<feature type="compositionally biased region" description="Basic and acidic residues" evidence="6">
    <location>
        <begin position="2019"/>
        <end position="2032"/>
    </location>
</feature>
<dbReference type="InterPro" id="IPR021726">
    <property type="entry name" value="THO_THOC2_N"/>
</dbReference>
<feature type="compositionally biased region" description="Pro residues" evidence="6">
    <location>
        <begin position="1745"/>
        <end position="1754"/>
    </location>
</feature>
<dbReference type="GO" id="GO:0003729">
    <property type="term" value="F:mRNA binding"/>
    <property type="evidence" value="ECO:0007669"/>
    <property type="project" value="TreeGrafter"/>
</dbReference>
<feature type="compositionally biased region" description="Low complexity" evidence="6">
    <location>
        <begin position="66"/>
        <end position="75"/>
    </location>
</feature>
<feature type="compositionally biased region" description="Basic and acidic residues" evidence="6">
    <location>
        <begin position="2299"/>
        <end position="2323"/>
    </location>
</feature>
<feature type="region of interest" description="Disordered" evidence="6">
    <location>
        <begin position="1561"/>
        <end position="2369"/>
    </location>
</feature>
<feature type="compositionally biased region" description="Polar residues" evidence="6">
    <location>
        <begin position="36"/>
        <end position="48"/>
    </location>
</feature>
<keyword evidence="5" id="KW-0175">Coiled coil</keyword>
<evidence type="ECO:0000259" key="8">
    <source>
        <dbReference type="Pfam" id="PF11732"/>
    </source>
</evidence>
<dbReference type="InterPro" id="IPR032302">
    <property type="entry name" value="THOC2_N"/>
</dbReference>
<feature type="region of interest" description="Disordered" evidence="6">
    <location>
        <begin position="562"/>
        <end position="603"/>
    </location>
</feature>
<feature type="compositionally biased region" description="Basic and acidic residues" evidence="6">
    <location>
        <begin position="2340"/>
        <end position="2351"/>
    </location>
</feature>
<dbReference type="InterPro" id="IPR040007">
    <property type="entry name" value="Tho2"/>
</dbReference>
<comment type="subcellular location">
    <subcellularLocation>
        <location evidence="1">Nucleus</location>
    </subcellularLocation>
</comment>
<accession>A0A093V6Z9</accession>
<feature type="domain" description="THO complex subunit 2 N-terminal" evidence="9">
    <location>
        <begin position="136"/>
        <end position="862"/>
    </location>
</feature>
<reference evidence="10" key="1">
    <citation type="journal article" date="2014" name="PLoS Genet.">
        <title>Signature Gene Expression Reveals Novel Clues to the Molecular Mechanisms of Dimorphic Transition in Penicillium marneffei.</title>
        <authorList>
            <person name="Yang E."/>
            <person name="Wang G."/>
            <person name="Cai J."/>
            <person name="Woo P.C."/>
            <person name="Lau S.K."/>
            <person name="Yuen K.-Y."/>
            <person name="Chow W.-N."/>
            <person name="Lin X."/>
        </authorList>
    </citation>
    <scope>NUCLEOTIDE SEQUENCE [LARGE SCALE GENOMIC DNA]</scope>
    <source>
        <strain evidence="10">PM1</strain>
    </source>
</reference>
<keyword evidence="4" id="KW-0539">Nucleus</keyword>
<feature type="compositionally biased region" description="Basic and acidic residues" evidence="6">
    <location>
        <begin position="1828"/>
        <end position="1848"/>
    </location>
</feature>
<dbReference type="InterPro" id="IPR021418">
    <property type="entry name" value="THO_THOC2_C"/>
</dbReference>
<feature type="compositionally biased region" description="Basic and acidic residues" evidence="6">
    <location>
        <begin position="2148"/>
        <end position="2246"/>
    </location>
</feature>
<feature type="compositionally biased region" description="Basic and acidic residues" evidence="6">
    <location>
        <begin position="13"/>
        <end position="25"/>
    </location>
</feature>
<comment type="caution">
    <text evidence="10">The sequence shown here is derived from an EMBL/GenBank/DDBJ whole genome shotgun (WGS) entry which is preliminary data.</text>
</comment>
<gene>
    <name evidence="10" type="ORF">GQ26_0221400</name>
</gene>
<dbReference type="Pfam" id="PF11262">
    <property type="entry name" value="Tho2"/>
    <property type="match status" value="1"/>
</dbReference>
<feature type="compositionally biased region" description="Basic and acidic residues" evidence="6">
    <location>
        <begin position="1670"/>
        <end position="1691"/>
    </location>
</feature>
<dbReference type="eggNOG" id="KOG1874">
    <property type="taxonomic scope" value="Eukaryota"/>
</dbReference>
<feature type="compositionally biased region" description="Polar residues" evidence="6">
    <location>
        <begin position="2034"/>
        <end position="2048"/>
    </location>
</feature>
<feature type="domain" description="THO complex subunitTHOC2 N-terminal" evidence="8">
    <location>
        <begin position="864"/>
        <end position="939"/>
    </location>
</feature>
<evidence type="ECO:0000256" key="6">
    <source>
        <dbReference type="SAM" id="MobiDB-lite"/>
    </source>
</evidence>
<protein>
    <recommendedName>
        <fullName evidence="3">THO complex subunit 2</fullName>
    </recommendedName>
</protein>
<feature type="compositionally biased region" description="Low complexity" evidence="6">
    <location>
        <begin position="1654"/>
        <end position="1669"/>
    </location>
</feature>
<feature type="compositionally biased region" description="Basic and acidic residues" evidence="6">
    <location>
        <begin position="585"/>
        <end position="603"/>
    </location>
</feature>
<evidence type="ECO:0000256" key="3">
    <source>
        <dbReference type="ARBA" id="ARBA00019596"/>
    </source>
</evidence>
<feature type="compositionally biased region" description="Polar residues" evidence="6">
    <location>
        <begin position="1640"/>
        <end position="1653"/>
    </location>
</feature>
<feature type="compositionally biased region" description="Low complexity" evidence="6">
    <location>
        <begin position="2263"/>
        <end position="2274"/>
    </location>
</feature>
<evidence type="ECO:0000256" key="2">
    <source>
        <dbReference type="ARBA" id="ARBA00007857"/>
    </source>
</evidence>
<dbReference type="GO" id="GO:0000445">
    <property type="term" value="C:THO complex part of transcription export complex"/>
    <property type="evidence" value="ECO:0007669"/>
    <property type="project" value="TreeGrafter"/>
</dbReference>
<dbReference type="PANTHER" id="PTHR21597:SF0">
    <property type="entry name" value="THO COMPLEX SUBUNIT 2"/>
    <property type="match status" value="1"/>
</dbReference>